<keyword evidence="1" id="KW-0812">Transmembrane</keyword>
<sequence>MNILVAGGTYKNQMRRTDKQFSMVGGHVIARLLGRYSEHDIHLHTNLSSEEQTLTKNHRESLRRDAVNTEYIEKVPAPFGILTEDGIHAFSNVFESARLHRRNDKFFRDFGAFIITTDINERDFRYLRSYAHNNDIPLIIVTAGEYRLAPTHPDDVIIPIEETDGLPLYHIHLREIHKALLDVKIGGVPLITNRLQNKDPVDEGTFKKPAKLLAQLVIFATGLALLIFLIMSFFEWFSAPETREADIDWQQPVDHPDCGTVEECSALGDAYLEELGEYIDISQEPYVFFENRPQRTYQDYAVDGGEPELIEEVRELPGEAEDYLGYYDEFEALFPDEYTDQIDIFRLFSDGEGNTLAYVDISEAETILAMDFRDNGHKAARYRTHIHEFAHIHSLPAEDFTDECNPVTSLDCLEEDALMHDYISRFWDGYGEEWLENRYKSQAERDAFFANNITDFHVPYQAVNPKEDYAVAFTMFVTRGIPEESGLVRDTKVRAMYEHPELVSLRTEILANLLALERAAE</sequence>
<keyword evidence="3" id="KW-1185">Reference proteome</keyword>
<dbReference type="AlphaFoldDB" id="A0A285UXA3"/>
<keyword evidence="1" id="KW-1133">Transmembrane helix</keyword>
<reference evidence="3" key="1">
    <citation type="submission" date="2017-08" db="EMBL/GenBank/DDBJ databases">
        <authorList>
            <person name="Varghese N."/>
            <person name="Submissions S."/>
        </authorList>
    </citation>
    <scope>NUCLEOTIDE SEQUENCE [LARGE SCALE GENOMIC DNA]</scope>
    <source>
        <strain evidence="3">DSM 23173</strain>
    </source>
</reference>
<protein>
    <submittedName>
        <fullName evidence="2">Uncharacterized protein</fullName>
    </submittedName>
</protein>
<accession>A0A285UXA3</accession>
<gene>
    <name evidence="2" type="ORF">SAMN05878391_2502</name>
</gene>
<dbReference type="Proteomes" id="UP000219412">
    <property type="component" value="Unassembled WGS sequence"/>
</dbReference>
<dbReference type="OrthoDB" id="1114958at2"/>
<evidence type="ECO:0000313" key="2">
    <source>
        <dbReference type="EMBL" id="SOC44861.1"/>
    </source>
</evidence>
<dbReference type="RefSeq" id="WP_097042651.1">
    <property type="nucleotide sequence ID" value="NZ_OBQF01000007.1"/>
</dbReference>
<evidence type="ECO:0000313" key="3">
    <source>
        <dbReference type="Proteomes" id="UP000219412"/>
    </source>
</evidence>
<dbReference type="EMBL" id="OBQF01000007">
    <property type="protein sequence ID" value="SOC44861.1"/>
    <property type="molecule type" value="Genomic_DNA"/>
</dbReference>
<evidence type="ECO:0000256" key="1">
    <source>
        <dbReference type="SAM" id="Phobius"/>
    </source>
</evidence>
<name>A0A285UXA3_9STAP</name>
<keyword evidence="1" id="KW-0472">Membrane</keyword>
<feature type="transmembrane region" description="Helical" evidence="1">
    <location>
        <begin position="212"/>
        <end position="234"/>
    </location>
</feature>
<proteinExistence type="predicted"/>
<organism evidence="2 3">
    <name type="scientific">Salinicoccus kekensis</name>
    <dbReference type="NCBI Taxonomy" id="714307"/>
    <lineage>
        <taxon>Bacteria</taxon>
        <taxon>Bacillati</taxon>
        <taxon>Bacillota</taxon>
        <taxon>Bacilli</taxon>
        <taxon>Bacillales</taxon>
        <taxon>Staphylococcaceae</taxon>
        <taxon>Salinicoccus</taxon>
    </lineage>
</organism>